<protein>
    <submittedName>
        <fullName evidence="1">Flagellar assembly protein FliH</fullName>
    </submittedName>
</protein>
<proteinExistence type="predicted"/>
<keyword evidence="1" id="KW-0282">Flagellum</keyword>
<accession>A0ACB5R8Z0</accession>
<dbReference type="Proteomes" id="UP001058074">
    <property type="component" value="Unassembled WGS sequence"/>
</dbReference>
<name>A0ACB5R8Z0_9CLOT</name>
<keyword evidence="1" id="KW-0969">Cilium</keyword>
<keyword evidence="1" id="KW-0966">Cell projection</keyword>
<gene>
    <name evidence="1" type="primary">fliH</name>
    <name evidence="1" type="ORF">rsdtw13_07460</name>
</gene>
<sequence length="254" mass="28799">MQSSYNVIKNTNVITAGEKAIVTEYEKKVNRLIETEGGQVCTESINLEDYRAMADKIVKAASDKRESIISEANIRAIEIEREAYEKGYTQGNQNGYEDGQKAGYNEAYENNIERALEEANRIIENANSIMLSAKKDYEAYMIEKKMSIIELAMQIANTVIRKELETPEGITHMVDEVIEKSKNSKSFVIRCNEVHVEELNSKVELWKQTYAQEASIFIVVDKLLDPGNAIIEKENGKTTVGIDIGLEKIREEIF</sequence>
<dbReference type="EMBL" id="BROD01000001">
    <property type="protein sequence ID" value="GKX65488.1"/>
    <property type="molecule type" value="Genomic_DNA"/>
</dbReference>
<organism evidence="1 2">
    <name type="scientific">Inconstantimicrobium mannanitabidum</name>
    <dbReference type="NCBI Taxonomy" id="1604901"/>
    <lineage>
        <taxon>Bacteria</taxon>
        <taxon>Bacillati</taxon>
        <taxon>Bacillota</taxon>
        <taxon>Clostridia</taxon>
        <taxon>Eubacteriales</taxon>
        <taxon>Clostridiaceae</taxon>
        <taxon>Inconstantimicrobium</taxon>
    </lineage>
</organism>
<evidence type="ECO:0000313" key="2">
    <source>
        <dbReference type="Proteomes" id="UP001058074"/>
    </source>
</evidence>
<keyword evidence="2" id="KW-1185">Reference proteome</keyword>
<evidence type="ECO:0000313" key="1">
    <source>
        <dbReference type="EMBL" id="GKX65488.1"/>
    </source>
</evidence>
<comment type="caution">
    <text evidence="1">The sequence shown here is derived from an EMBL/GenBank/DDBJ whole genome shotgun (WGS) entry which is preliminary data.</text>
</comment>
<reference evidence="1" key="1">
    <citation type="journal article" date="2025" name="Int. J. Syst. Evol. Microbiol.">
        <title>Inconstantimicrobium mannanitabidum sp. nov., a novel member of the family Clostridiaceae isolated from anoxic soil under the treatment of reductive soil disinfestation.</title>
        <authorList>
            <person name="Ueki A."/>
            <person name="Tonouchi A."/>
            <person name="Honma S."/>
            <person name="Kaku N."/>
            <person name="Ueki K."/>
        </authorList>
    </citation>
    <scope>NUCLEOTIDE SEQUENCE</scope>
    <source>
        <strain evidence="1">TW13</strain>
    </source>
</reference>